<organism evidence="1 2">
    <name type="scientific">Persea americana</name>
    <name type="common">Avocado</name>
    <dbReference type="NCBI Taxonomy" id="3435"/>
    <lineage>
        <taxon>Eukaryota</taxon>
        <taxon>Viridiplantae</taxon>
        <taxon>Streptophyta</taxon>
        <taxon>Embryophyta</taxon>
        <taxon>Tracheophyta</taxon>
        <taxon>Spermatophyta</taxon>
        <taxon>Magnoliopsida</taxon>
        <taxon>Magnoliidae</taxon>
        <taxon>Laurales</taxon>
        <taxon>Lauraceae</taxon>
        <taxon>Persea</taxon>
    </lineage>
</organism>
<gene>
    <name evidence="1" type="ORF">MRB53_033320</name>
</gene>
<evidence type="ECO:0000313" key="2">
    <source>
        <dbReference type="Proteomes" id="UP001234297"/>
    </source>
</evidence>
<evidence type="ECO:0000313" key="1">
    <source>
        <dbReference type="EMBL" id="KAJ8624790.1"/>
    </source>
</evidence>
<reference evidence="1 2" key="1">
    <citation type="journal article" date="2022" name="Hortic Res">
        <title>A haplotype resolved chromosomal level avocado genome allows analysis of novel avocado genes.</title>
        <authorList>
            <person name="Nath O."/>
            <person name="Fletcher S.J."/>
            <person name="Hayward A."/>
            <person name="Shaw L.M."/>
            <person name="Masouleh A.K."/>
            <person name="Furtado A."/>
            <person name="Henry R.J."/>
            <person name="Mitter N."/>
        </authorList>
    </citation>
    <scope>NUCLEOTIDE SEQUENCE [LARGE SCALE GENOMIC DNA]</scope>
    <source>
        <strain evidence="2">cv. Hass</strain>
    </source>
</reference>
<dbReference type="EMBL" id="CM056819">
    <property type="protein sequence ID" value="KAJ8624790.1"/>
    <property type="molecule type" value="Genomic_DNA"/>
</dbReference>
<accession>A0ACC2KUP7</accession>
<protein>
    <submittedName>
        <fullName evidence="1">Uncharacterized protein</fullName>
    </submittedName>
</protein>
<sequence>MNRFTRVIGSFIVATGAFDLAIDNPESSSELGDVLVLSHLKGIRSASVFGMTRWAWNFSRKEVRSYHQLEMEPSGSEQNHRRGRSSKLEEKTRQFRKSSSPHTDIRWTKCRRCAAGSEAPSYKVNLGTLNFSGKEYFLISLEKGDAPVSTASKALYWSRAISAVSISGG</sequence>
<keyword evidence="2" id="KW-1185">Reference proteome</keyword>
<comment type="caution">
    <text evidence="1">The sequence shown here is derived from an EMBL/GenBank/DDBJ whole genome shotgun (WGS) entry which is preliminary data.</text>
</comment>
<proteinExistence type="predicted"/>
<dbReference type="Proteomes" id="UP001234297">
    <property type="component" value="Chromosome 11"/>
</dbReference>
<name>A0ACC2KUP7_PERAE</name>